<feature type="domain" description="Caspase family p20" evidence="1">
    <location>
        <begin position="43"/>
        <end position="178"/>
    </location>
</feature>
<dbReference type="InterPro" id="IPR029030">
    <property type="entry name" value="Caspase-like_dom_sf"/>
</dbReference>
<organism evidence="2 3">
    <name type="scientific">Rhodobium orientis</name>
    <dbReference type="NCBI Taxonomy" id="34017"/>
    <lineage>
        <taxon>Bacteria</taxon>
        <taxon>Pseudomonadati</taxon>
        <taxon>Pseudomonadota</taxon>
        <taxon>Alphaproteobacteria</taxon>
        <taxon>Hyphomicrobiales</taxon>
        <taxon>Rhodobiaceae</taxon>
        <taxon>Rhodobium</taxon>
    </lineage>
</organism>
<accession>A0A327JN03</accession>
<dbReference type="GO" id="GO:0004197">
    <property type="term" value="F:cysteine-type endopeptidase activity"/>
    <property type="evidence" value="ECO:0007669"/>
    <property type="project" value="InterPro"/>
</dbReference>
<dbReference type="PROSITE" id="PS50208">
    <property type="entry name" value="CASPASE_P20"/>
    <property type="match status" value="1"/>
</dbReference>
<dbReference type="EMBL" id="NPEV01000022">
    <property type="protein sequence ID" value="RAI27095.1"/>
    <property type="molecule type" value="Genomic_DNA"/>
</dbReference>
<reference evidence="2 3" key="1">
    <citation type="submission" date="2017-07" db="EMBL/GenBank/DDBJ databases">
        <title>Draft Genome Sequences of Select Purple Nonsulfur Bacteria.</title>
        <authorList>
            <person name="Lasarre B."/>
            <person name="Mckinlay J.B."/>
        </authorList>
    </citation>
    <scope>NUCLEOTIDE SEQUENCE [LARGE SCALE GENOMIC DNA]</scope>
    <source>
        <strain evidence="2 3">DSM 11290</strain>
    </source>
</reference>
<evidence type="ECO:0000313" key="3">
    <source>
        <dbReference type="Proteomes" id="UP000249299"/>
    </source>
</evidence>
<dbReference type="GO" id="GO:0006508">
    <property type="term" value="P:proteolysis"/>
    <property type="evidence" value="ECO:0007669"/>
    <property type="project" value="InterPro"/>
</dbReference>
<dbReference type="InterPro" id="IPR052039">
    <property type="entry name" value="Caspase-related_regulators"/>
</dbReference>
<dbReference type="Gene3D" id="3.40.50.1460">
    <property type="match status" value="1"/>
</dbReference>
<evidence type="ECO:0000259" key="1">
    <source>
        <dbReference type="PROSITE" id="PS50208"/>
    </source>
</evidence>
<dbReference type="SUPFAM" id="SSF52129">
    <property type="entry name" value="Caspase-like"/>
    <property type="match status" value="1"/>
</dbReference>
<dbReference type="PANTHER" id="PTHR22576:SF37">
    <property type="entry name" value="MUCOSA-ASSOCIATED LYMPHOID TISSUE LYMPHOMA TRANSLOCATION PROTEIN 1"/>
    <property type="match status" value="1"/>
</dbReference>
<dbReference type="PANTHER" id="PTHR22576">
    <property type="entry name" value="MUCOSA ASSOCIATED LYMPHOID TISSUE LYMPHOMA TRANSLOCATION PROTEIN 1/PARACASPASE"/>
    <property type="match status" value="1"/>
</dbReference>
<name>A0A327JN03_9HYPH</name>
<evidence type="ECO:0000313" key="2">
    <source>
        <dbReference type="EMBL" id="RAI27095.1"/>
    </source>
</evidence>
<dbReference type="InterPro" id="IPR011600">
    <property type="entry name" value="Pept_C14_caspase"/>
</dbReference>
<protein>
    <recommendedName>
        <fullName evidence="1">Caspase family p20 domain-containing protein</fullName>
    </recommendedName>
</protein>
<comment type="caution">
    <text evidence="2">The sequence shown here is derived from an EMBL/GenBank/DDBJ whole genome shotgun (WGS) entry which is preliminary data.</text>
</comment>
<dbReference type="InterPro" id="IPR001309">
    <property type="entry name" value="Pept_C14_p20"/>
</dbReference>
<dbReference type="AlphaFoldDB" id="A0A327JN03"/>
<keyword evidence="3" id="KW-1185">Reference proteome</keyword>
<dbReference type="OrthoDB" id="9816009at2"/>
<proteinExistence type="predicted"/>
<gene>
    <name evidence="2" type="ORF">CH339_11520</name>
</gene>
<dbReference type="Proteomes" id="UP000249299">
    <property type="component" value="Unassembled WGS sequence"/>
</dbReference>
<dbReference type="Pfam" id="PF00656">
    <property type="entry name" value="Peptidase_C14"/>
    <property type="match status" value="1"/>
</dbReference>
<sequence>MPGACTIAAPVLGPCREMPMRRSVVALFLIAFVMVAGGPVRAAERLALVIGNAGYSSSTMTALKNPTNDAALISDALEKAGFTVDTVLDADLRTMKRAIASFGKKLTGAGPDALGMFYYSGHGFQANGLNYLAPLKANLEDEVDAEFEALSVDWVLGKLEQAHKGANVIVLDACRNTALSRSINAANEGLALLRATPRGSFISFATAPGSTATDGASLNSPYTAAIAREILRPGQTVETAFKNVRRSVVAETGGKQVPWDHSSLTADIVFVPADSAAEGEAVAALTQKSGDQSAMQIELQLWNDVKNGSGAELQLYLDRFPDGAFAGLAKARLAEAGGSGGEITPQMEQLFAQLASRSLIVDNPTEPYEFYSNARLNEIKGNFLKARQDYLKFFAFGLPYVDPHYRFQNFLKAQEGRAGARETYFALAAGTRDPILNFVTVLLNDGEQRVEELEGVIARNPDFALAYYELSRDFSLARLGRQSTADKRRELELLSRFMELVDEGQFLKYFIDQQLAADQVEDARTRLAALSFLSRKVLKNPVSLTSMRSNQGWMLSLSIADQVEEIFVAKEGAEFRSTGFMQGAIHPTTGKPIPYPTVELPGHTGPTTLQVRYRDIRGETQGPYEINFDPDTALVAGQKNILEQMSNSWVSYRKWNGKMLIYFTHLISYRCAIDSVEYGFDIDTPDREYRLAECDPNNPHAVATASGNPSDIYATVPRGTGFTSLRLTYKDGTTSEIKRFDVVPQ</sequence>